<dbReference type="Pfam" id="PF11958">
    <property type="entry name" value="DUF3472"/>
    <property type="match status" value="1"/>
</dbReference>
<protein>
    <submittedName>
        <fullName evidence="1">Titin</fullName>
    </submittedName>
</protein>
<dbReference type="EMBL" id="IACT01004420">
    <property type="protein sequence ID" value="LAC23613.1"/>
    <property type="molecule type" value="mRNA"/>
</dbReference>
<proteinExistence type="evidence at transcript level"/>
<organism evidence="1">
    <name type="scientific">Hirondellea gigas</name>
    <dbReference type="NCBI Taxonomy" id="1518452"/>
    <lineage>
        <taxon>Eukaryota</taxon>
        <taxon>Metazoa</taxon>
        <taxon>Ecdysozoa</taxon>
        <taxon>Arthropoda</taxon>
        <taxon>Crustacea</taxon>
        <taxon>Multicrustacea</taxon>
        <taxon>Malacostraca</taxon>
        <taxon>Eumalacostraca</taxon>
        <taxon>Peracarida</taxon>
        <taxon>Amphipoda</taxon>
        <taxon>Amphilochidea</taxon>
        <taxon>Lysianassida</taxon>
        <taxon>Lysianassidira</taxon>
        <taxon>Lysianassoidea</taxon>
        <taxon>Lysianassidae</taxon>
        <taxon>Hirondellea</taxon>
    </lineage>
</organism>
<reference evidence="1" key="1">
    <citation type="submission" date="2017-11" db="EMBL/GenBank/DDBJ databases">
        <title>The sensing device of the deep-sea amphipod.</title>
        <authorList>
            <person name="Kobayashi H."/>
            <person name="Nagahama T."/>
            <person name="Arai W."/>
            <person name="Sasagawa Y."/>
            <person name="Umeda M."/>
            <person name="Hayashi T."/>
            <person name="Nikaido I."/>
            <person name="Watanabe H."/>
            <person name="Oguri K."/>
            <person name="Kitazato H."/>
            <person name="Fujioka K."/>
            <person name="Kido Y."/>
            <person name="Takami H."/>
        </authorList>
    </citation>
    <scope>NUCLEOTIDE SEQUENCE</scope>
    <source>
        <tissue evidence="1">Whole body</tissue>
    </source>
</reference>
<dbReference type="InterPro" id="IPR021862">
    <property type="entry name" value="DUF3472"/>
</dbReference>
<evidence type="ECO:0000313" key="1">
    <source>
        <dbReference type="EMBL" id="LAC23613.1"/>
    </source>
</evidence>
<sequence length="578" mass="64340">MFKFTCKPGTDNYASCDGTYELDPGKGEINDKPVYVNSEKRTFLAAMTNEKWCITGLHYFDEVFSKQGVFGGYHIGDGIEPDDSIWKNYSVSRISSSTQSSQISPNQVNIFQFTSKPESVDYAICQGTYKLDLAKGNINGCPVYVNLEKNRFLAALPNQSWCITDLNYFDEVFSKQGVFGGYHVGYGLEPDDAIWEEYTVNRMGSSAEPDKCCPKVDEASFWTKIENTTVAYKAISNSLPVRCESDFSAIRRRCIKLNCGGFAYRKAHYNQFGEEDDPPVVCFFRRTQTELRSSLKRTDKYDLYIASDDFCPDCSFKVGRDPAPACHVWWNAGKKVHAFACQVIIPKASQYTYYCACGFHCGYSGIQQHDDNKQQLLFSVWHDIDAKSKVSTPYVCDGMIAKEFGGEGMGMQAIGITDSSNTGKLSIASWTPGVPYTFAVKAFPVSEGTRFECYFHKPMCGWTQIACHIRPEASSDDRGTLSGLYSFIEDFPGNSIRRSATYSGWVQDTPGAQWRSITQVTGTSAVDDDVPNKCVKLVPDSCGGQKVEMISGGDCLPDCSLYKGCMDPPPVPEILNML</sequence>
<accession>A0A6A7G002</accession>
<dbReference type="AlphaFoldDB" id="A0A6A7G002"/>
<name>A0A6A7G002_9CRUS</name>